<organism evidence="2">
    <name type="scientific">Musca domestica</name>
    <name type="common">House fly</name>
    <dbReference type="NCBI Taxonomy" id="7370"/>
    <lineage>
        <taxon>Eukaryota</taxon>
        <taxon>Metazoa</taxon>
        <taxon>Ecdysozoa</taxon>
        <taxon>Arthropoda</taxon>
        <taxon>Hexapoda</taxon>
        <taxon>Insecta</taxon>
        <taxon>Pterygota</taxon>
        <taxon>Neoptera</taxon>
        <taxon>Endopterygota</taxon>
        <taxon>Diptera</taxon>
        <taxon>Brachycera</taxon>
        <taxon>Muscomorpha</taxon>
        <taxon>Muscoidea</taxon>
        <taxon>Muscidae</taxon>
        <taxon>Musca</taxon>
    </lineage>
</organism>
<dbReference type="GeneID" id="101897868"/>
<dbReference type="RefSeq" id="XP_005187927.1">
    <property type="nucleotide sequence ID" value="XM_005187870.3"/>
</dbReference>
<protein>
    <submittedName>
        <fullName evidence="4">Uncharacterized protein LOC101897868 isoform X2</fullName>
    </submittedName>
</protein>
<evidence type="ECO:0000313" key="3">
    <source>
        <dbReference type="Proteomes" id="UP001652621"/>
    </source>
</evidence>
<dbReference type="KEGG" id="mde:101897868"/>
<dbReference type="EnsemblMetazoa" id="MDOA002079-RA">
    <property type="protein sequence ID" value="MDOA002079-PA"/>
    <property type="gene ID" value="MDOA002079"/>
</dbReference>
<dbReference type="VEuPathDB" id="VectorBase:MDOMA2_018586"/>
<dbReference type="OrthoDB" id="8036094at2759"/>
<gene>
    <name evidence="2" type="primary">101897868</name>
    <name evidence="4" type="synonym">LOC101897868</name>
</gene>
<keyword evidence="3" id="KW-1185">Reference proteome</keyword>
<dbReference type="VEuPathDB" id="VectorBase:MDOA002079"/>
<evidence type="ECO:0000256" key="1">
    <source>
        <dbReference type="SAM" id="SignalP"/>
    </source>
</evidence>
<dbReference type="AlphaFoldDB" id="A0A1I8M7L2"/>
<dbReference type="Proteomes" id="UP001652621">
    <property type="component" value="Unplaced"/>
</dbReference>
<name>A0A1I8M7L2_MUSDO</name>
<evidence type="ECO:0000313" key="2">
    <source>
        <dbReference type="EnsemblMetazoa" id="MDOA002079-PA"/>
    </source>
</evidence>
<evidence type="ECO:0000313" key="4">
    <source>
        <dbReference type="RefSeq" id="XP_005187927.1"/>
    </source>
</evidence>
<reference evidence="4" key="2">
    <citation type="submission" date="2025-04" db="UniProtKB">
        <authorList>
            <consortium name="RefSeq"/>
        </authorList>
    </citation>
    <scope>IDENTIFICATION</scope>
    <source>
        <strain evidence="4">Aabys</strain>
    </source>
</reference>
<keyword evidence="1" id="KW-0732">Signal</keyword>
<sequence>MFAVNGKILLLVAAVMAFIALSWAQNLDDSIPSVLSHNSPLRQPANLQSRPYIDFLSNLYKNDKEKSNLYRNYRSKREVIATVEKPKLEENVVQPRNRRAIVFRPLFVYRQQQVRRQKLAAERKRRV</sequence>
<accession>A0A1I8M7L2</accession>
<proteinExistence type="predicted"/>
<reference evidence="2" key="1">
    <citation type="submission" date="2020-05" db="UniProtKB">
        <authorList>
            <consortium name="EnsemblMetazoa"/>
        </authorList>
    </citation>
    <scope>IDENTIFICATION</scope>
    <source>
        <strain evidence="2">Aabys</strain>
    </source>
</reference>
<feature type="signal peptide" evidence="1">
    <location>
        <begin position="1"/>
        <end position="24"/>
    </location>
</feature>
<feature type="chain" id="PRO_5044559964" evidence="1">
    <location>
        <begin position="25"/>
        <end position="127"/>
    </location>
</feature>